<evidence type="ECO:0000313" key="9">
    <source>
        <dbReference type="Proteomes" id="UP000256514"/>
    </source>
</evidence>
<feature type="transmembrane region" description="Helical" evidence="7">
    <location>
        <begin position="191"/>
        <end position="212"/>
    </location>
</feature>
<dbReference type="AlphaFoldDB" id="A0A3D8IT24"/>
<dbReference type="GO" id="GO:0010043">
    <property type="term" value="P:response to zinc ion"/>
    <property type="evidence" value="ECO:0007669"/>
    <property type="project" value="TreeGrafter"/>
</dbReference>
<organism evidence="8 9">
    <name type="scientific">Helicobacter equorum</name>
    <dbReference type="NCBI Taxonomy" id="361872"/>
    <lineage>
        <taxon>Bacteria</taxon>
        <taxon>Pseudomonadati</taxon>
        <taxon>Campylobacterota</taxon>
        <taxon>Epsilonproteobacteria</taxon>
        <taxon>Campylobacterales</taxon>
        <taxon>Helicobacteraceae</taxon>
        <taxon>Helicobacter</taxon>
    </lineage>
</organism>
<keyword evidence="6" id="KW-0813">Transport</keyword>
<dbReference type="PANTHER" id="PTHR30477">
    <property type="entry name" value="ABC-TRANSPORTER METAL-BINDING PROTEIN"/>
    <property type="match status" value="1"/>
</dbReference>
<dbReference type="Proteomes" id="UP000256514">
    <property type="component" value="Unassembled WGS sequence"/>
</dbReference>
<dbReference type="OrthoDB" id="9798540at2"/>
<feature type="transmembrane region" description="Helical" evidence="7">
    <location>
        <begin position="90"/>
        <end position="112"/>
    </location>
</feature>
<feature type="transmembrane region" description="Helical" evidence="7">
    <location>
        <begin position="246"/>
        <end position="266"/>
    </location>
</feature>
<keyword evidence="9" id="KW-1185">Reference proteome</keyword>
<evidence type="ECO:0000256" key="1">
    <source>
        <dbReference type="ARBA" id="ARBA00004141"/>
    </source>
</evidence>
<keyword evidence="4 7" id="KW-1133">Transmembrane helix</keyword>
<dbReference type="SUPFAM" id="SSF81345">
    <property type="entry name" value="ABC transporter involved in vitamin B12 uptake, BtuC"/>
    <property type="match status" value="1"/>
</dbReference>
<dbReference type="GO" id="GO:0043190">
    <property type="term" value="C:ATP-binding cassette (ABC) transporter complex"/>
    <property type="evidence" value="ECO:0007669"/>
    <property type="project" value="InterPro"/>
</dbReference>
<evidence type="ECO:0000256" key="6">
    <source>
        <dbReference type="RuleBase" id="RU003943"/>
    </source>
</evidence>
<dbReference type="Pfam" id="PF00950">
    <property type="entry name" value="ABC-3"/>
    <property type="match status" value="1"/>
</dbReference>
<feature type="transmembrane region" description="Helical" evidence="7">
    <location>
        <begin position="9"/>
        <end position="33"/>
    </location>
</feature>
<evidence type="ECO:0008006" key="10">
    <source>
        <dbReference type="Google" id="ProtNLM"/>
    </source>
</evidence>
<dbReference type="PANTHER" id="PTHR30477:SF18">
    <property type="entry name" value="METAL TRANSPORT SYSTEM MEMBRANE PROTEIN CT_417-RELATED"/>
    <property type="match status" value="1"/>
</dbReference>
<dbReference type="InterPro" id="IPR037294">
    <property type="entry name" value="ABC_BtuC-like"/>
</dbReference>
<comment type="subcellular location">
    <subcellularLocation>
        <location evidence="6">Cell membrane</location>
        <topology evidence="6">Multi-pass membrane protein</topology>
    </subcellularLocation>
    <subcellularLocation>
        <location evidence="1">Membrane</location>
        <topology evidence="1">Multi-pass membrane protein</topology>
    </subcellularLocation>
</comment>
<keyword evidence="5 7" id="KW-0472">Membrane</keyword>
<dbReference type="InterPro" id="IPR001626">
    <property type="entry name" value="ABC_TroCD"/>
</dbReference>
<evidence type="ECO:0000256" key="7">
    <source>
        <dbReference type="SAM" id="Phobius"/>
    </source>
</evidence>
<gene>
    <name evidence="8" type="ORF">CQA54_03015</name>
</gene>
<dbReference type="GO" id="GO:0055085">
    <property type="term" value="P:transmembrane transport"/>
    <property type="evidence" value="ECO:0007669"/>
    <property type="project" value="InterPro"/>
</dbReference>
<reference evidence="8 9" key="1">
    <citation type="submission" date="2018-04" db="EMBL/GenBank/DDBJ databases">
        <title>Novel Campyloabacter and Helicobacter Species and Strains.</title>
        <authorList>
            <person name="Mannion A.J."/>
            <person name="Shen Z."/>
            <person name="Fox J.G."/>
        </authorList>
    </citation>
    <scope>NUCLEOTIDE SEQUENCE [LARGE SCALE GENOMIC DNA]</scope>
    <source>
        <strain evidence="8 9">MIT 12-6600</strain>
    </source>
</reference>
<evidence type="ECO:0000313" key="8">
    <source>
        <dbReference type="EMBL" id="RDU68096.1"/>
    </source>
</evidence>
<protein>
    <recommendedName>
        <fullName evidence="10">Metal ABC transporter permease</fullName>
    </recommendedName>
</protein>
<keyword evidence="3 6" id="KW-0812">Transmembrane</keyword>
<evidence type="ECO:0000256" key="2">
    <source>
        <dbReference type="ARBA" id="ARBA00008034"/>
    </source>
</evidence>
<dbReference type="Gene3D" id="1.10.3470.10">
    <property type="entry name" value="ABC transporter involved in vitamin B12 uptake, BtuC"/>
    <property type="match status" value="1"/>
</dbReference>
<proteinExistence type="inferred from homology"/>
<accession>A0A3D8IT24</accession>
<dbReference type="EMBL" id="NXLT01000002">
    <property type="protein sequence ID" value="RDU68096.1"/>
    <property type="molecule type" value="Genomic_DNA"/>
</dbReference>
<evidence type="ECO:0000256" key="5">
    <source>
        <dbReference type="ARBA" id="ARBA00023136"/>
    </source>
</evidence>
<comment type="similarity">
    <text evidence="2 6">Belongs to the ABC-3 integral membrane protein family.</text>
</comment>
<sequence length="270" mass="29445">MLEIMSLKFVWMALLVSFLVSIVSGVIGSIAVANKKVFVAGSVAHSAFGGVGLALFCGFSPTLGAMLFAILLALFLSWANRHYQDRLDSYMGAIWAFGMALGVVLIDFTPGYNSDISSYLFGSIIAVSDEEAQAIAVYDAILLCFVGVYYRQILGFLYDEAFCRVQGVGTMWLNRIIFVLIAIGVVMSMSVAGLILVLAILCIPAYIAQLFVRSLRAMMFVGFVLSLVFMWVGFFLAYWLNISPGACIVLLMCVGMLIALGCKYLLQKEV</sequence>
<feature type="transmembrane region" description="Helical" evidence="7">
    <location>
        <begin position="132"/>
        <end position="150"/>
    </location>
</feature>
<evidence type="ECO:0000256" key="4">
    <source>
        <dbReference type="ARBA" id="ARBA00022989"/>
    </source>
</evidence>
<evidence type="ECO:0000256" key="3">
    <source>
        <dbReference type="ARBA" id="ARBA00022692"/>
    </source>
</evidence>
<comment type="caution">
    <text evidence="8">The sequence shown here is derived from an EMBL/GenBank/DDBJ whole genome shotgun (WGS) entry which is preliminary data.</text>
</comment>
<name>A0A3D8IT24_9HELI</name>
<feature type="transmembrane region" description="Helical" evidence="7">
    <location>
        <begin position="219"/>
        <end position="240"/>
    </location>
</feature>
<feature type="transmembrane region" description="Helical" evidence="7">
    <location>
        <begin position="53"/>
        <end position="78"/>
    </location>
</feature>